<comment type="caution">
    <text evidence="2">The sequence shown here is derived from an EMBL/GenBank/DDBJ whole genome shotgun (WGS) entry which is preliminary data.</text>
</comment>
<evidence type="ECO:0000313" key="3">
    <source>
        <dbReference type="Proteomes" id="UP001521116"/>
    </source>
</evidence>
<evidence type="ECO:0000256" key="1">
    <source>
        <dbReference type="SAM" id="MobiDB-lite"/>
    </source>
</evidence>
<protein>
    <submittedName>
        <fullName evidence="2">Uncharacterized protein</fullName>
    </submittedName>
</protein>
<reference evidence="2 3" key="1">
    <citation type="submission" date="2024-02" db="EMBL/GenBank/DDBJ databases">
        <title>De novo assembly and annotation of 12 fungi associated with fruit tree decline syndrome in Ontario, Canada.</title>
        <authorList>
            <person name="Sulman M."/>
            <person name="Ellouze W."/>
            <person name="Ilyukhin E."/>
        </authorList>
    </citation>
    <scope>NUCLEOTIDE SEQUENCE [LARGE SCALE GENOMIC DNA]</scope>
    <source>
        <strain evidence="2 3">M1-105</strain>
    </source>
</reference>
<organism evidence="2 3">
    <name type="scientific">Neofusicoccum ribis</name>
    <dbReference type="NCBI Taxonomy" id="45134"/>
    <lineage>
        <taxon>Eukaryota</taxon>
        <taxon>Fungi</taxon>
        <taxon>Dikarya</taxon>
        <taxon>Ascomycota</taxon>
        <taxon>Pezizomycotina</taxon>
        <taxon>Dothideomycetes</taxon>
        <taxon>Dothideomycetes incertae sedis</taxon>
        <taxon>Botryosphaeriales</taxon>
        <taxon>Botryosphaeriaceae</taxon>
        <taxon>Neofusicoccum</taxon>
    </lineage>
</organism>
<evidence type="ECO:0000313" key="2">
    <source>
        <dbReference type="EMBL" id="KAL1632065.1"/>
    </source>
</evidence>
<name>A0ABR3SXI8_9PEZI</name>
<proteinExistence type="predicted"/>
<feature type="region of interest" description="Disordered" evidence="1">
    <location>
        <begin position="1"/>
        <end position="28"/>
    </location>
</feature>
<dbReference type="EMBL" id="JAJVDC020000034">
    <property type="protein sequence ID" value="KAL1632065.1"/>
    <property type="molecule type" value="Genomic_DNA"/>
</dbReference>
<dbReference type="Proteomes" id="UP001521116">
    <property type="component" value="Unassembled WGS sequence"/>
</dbReference>
<accession>A0ABR3SXI8</accession>
<gene>
    <name evidence="2" type="ORF">SLS56_003954</name>
</gene>
<sequence length="96" mass="10498">MSHEKGDGSLPSYEESLSDRASASGNVHRGQQIIDQLTNVRARHIREIIEAVVYPRVEEQTIYGIASTTIALIPSDAVAEKPVSEFATISEARFGK</sequence>
<keyword evidence="3" id="KW-1185">Reference proteome</keyword>